<reference evidence="2" key="1">
    <citation type="submission" date="2023-07" db="EMBL/GenBank/DDBJ databases">
        <title>Genome sequencing of Purple Non-Sulfur Bacteria from various extreme environments.</title>
        <authorList>
            <person name="Mayer M."/>
        </authorList>
    </citation>
    <scope>NUCLEOTIDE SEQUENCE [LARGE SCALE GENOMIC DNA]</scope>
    <source>
        <strain evidence="2">DSM 17935</strain>
    </source>
</reference>
<accession>A0ABT3HHI2</accession>
<organism evidence="1 2">
    <name type="scientific">Rhodobium gokarnense</name>
    <dbReference type="NCBI Taxonomy" id="364296"/>
    <lineage>
        <taxon>Bacteria</taxon>
        <taxon>Pseudomonadati</taxon>
        <taxon>Pseudomonadota</taxon>
        <taxon>Alphaproteobacteria</taxon>
        <taxon>Hyphomicrobiales</taxon>
        <taxon>Rhodobiaceae</taxon>
        <taxon>Rhodobium</taxon>
    </lineage>
</organism>
<dbReference type="Proteomes" id="UP001209755">
    <property type="component" value="Unassembled WGS sequence"/>
</dbReference>
<evidence type="ECO:0000313" key="1">
    <source>
        <dbReference type="EMBL" id="MCW2309866.1"/>
    </source>
</evidence>
<dbReference type="EC" id="1.5.3.1" evidence="1"/>
<dbReference type="SUPFAM" id="SSF103025">
    <property type="entry name" value="Folate-binding domain"/>
    <property type="match status" value="1"/>
</dbReference>
<dbReference type="InterPro" id="IPR007375">
    <property type="entry name" value="SoxG"/>
</dbReference>
<dbReference type="Gene3D" id="3.30.70.1520">
    <property type="entry name" value="Heterotetrameric sarcosine oxidase"/>
    <property type="match status" value="1"/>
</dbReference>
<dbReference type="Pfam" id="PF04268">
    <property type="entry name" value="SoxG"/>
    <property type="match status" value="1"/>
</dbReference>
<dbReference type="InterPro" id="IPR027266">
    <property type="entry name" value="TrmE/GcvT-like"/>
</dbReference>
<gene>
    <name evidence="1" type="ORF">M2319_004228</name>
</gene>
<dbReference type="EMBL" id="JAOQNS010000015">
    <property type="protein sequence ID" value="MCW2309866.1"/>
    <property type="molecule type" value="Genomic_DNA"/>
</dbReference>
<name>A0ABT3HHI2_9HYPH</name>
<keyword evidence="1" id="KW-0560">Oxidoreductase</keyword>
<evidence type="ECO:0000313" key="2">
    <source>
        <dbReference type="Proteomes" id="UP001209755"/>
    </source>
</evidence>
<dbReference type="Gene3D" id="3.30.1360.120">
    <property type="entry name" value="Probable tRNA modification gtpase trme, domain 1"/>
    <property type="match status" value="1"/>
</dbReference>
<sequence length="203" mass="21601">MADARRRSPLAHRRPLEADGGAFGLAERPLLAKLILRVDPETGGAAVKKALGVPLPGASKIAATGDISLLWLGPNEWMVVGAPETEADLAGRLEEALGETPHQVVRISDYYTTIAISGTGARQALSKLTTLDLDPVAFKPGEVRGSNFAKAVAVLALPEGGEEVFDLHIRASMADYIWCLLTRSGREFGVPQDVPRSGERLVV</sequence>
<dbReference type="GO" id="GO:0008115">
    <property type="term" value="F:sarcosine oxidase activity"/>
    <property type="evidence" value="ECO:0007669"/>
    <property type="project" value="UniProtKB-EC"/>
</dbReference>
<keyword evidence="2" id="KW-1185">Reference proteome</keyword>
<comment type="caution">
    <text evidence="1">The sequence shown here is derived from an EMBL/GenBank/DDBJ whole genome shotgun (WGS) entry which is preliminary data.</text>
</comment>
<dbReference type="RefSeq" id="WP_264603442.1">
    <property type="nucleotide sequence ID" value="NZ_JAOQNS010000015.1"/>
</dbReference>
<proteinExistence type="predicted"/>
<protein>
    <submittedName>
        <fullName evidence="1">Sarcosine oxidase subunit gamma</fullName>
        <ecNumber evidence="1">1.5.3.1</ecNumber>
    </submittedName>
</protein>